<evidence type="ECO:0000259" key="18">
    <source>
        <dbReference type="PROSITE" id="PS50113"/>
    </source>
</evidence>
<comment type="subcellular location">
    <subcellularLocation>
        <location evidence="2">Membrane</location>
    </subcellularLocation>
</comment>
<dbReference type="Pfam" id="PF03924">
    <property type="entry name" value="CHASE"/>
    <property type="match status" value="1"/>
</dbReference>
<keyword evidence="11" id="KW-0902">Two-component regulatory system</keyword>
<dbReference type="InterPro" id="IPR035965">
    <property type="entry name" value="PAS-like_dom_sf"/>
</dbReference>
<keyword evidence="21" id="KW-1185">Reference proteome</keyword>
<reference evidence="20 21" key="1">
    <citation type="submission" date="2020-04" db="EMBL/GenBank/DDBJ databases">
        <title>Rhodospirillaceae bacterium KN72 isolated from deep sea.</title>
        <authorList>
            <person name="Zhang D.-C."/>
        </authorList>
    </citation>
    <scope>NUCLEOTIDE SEQUENCE [LARGE SCALE GENOMIC DNA]</scope>
    <source>
        <strain evidence="20 21">KN72</strain>
    </source>
</reference>
<feature type="domain" description="CHASE" evidence="19">
    <location>
        <begin position="91"/>
        <end position="253"/>
    </location>
</feature>
<keyword evidence="4" id="KW-0597">Phosphoprotein</keyword>
<dbReference type="Pfam" id="PF02518">
    <property type="entry name" value="HATPase_c"/>
    <property type="match status" value="1"/>
</dbReference>
<dbReference type="PROSITE" id="PS50113">
    <property type="entry name" value="PAC"/>
    <property type="match status" value="1"/>
</dbReference>
<feature type="transmembrane region" description="Helical" evidence="15">
    <location>
        <begin position="349"/>
        <end position="370"/>
    </location>
</feature>
<dbReference type="GO" id="GO:0009927">
    <property type="term" value="F:histidine phosphotransfer kinase activity"/>
    <property type="evidence" value="ECO:0007669"/>
    <property type="project" value="TreeGrafter"/>
</dbReference>
<dbReference type="SMART" id="SM01079">
    <property type="entry name" value="CHASE"/>
    <property type="match status" value="1"/>
</dbReference>
<gene>
    <name evidence="20" type="ORF">HH303_17395</name>
</gene>
<keyword evidence="5" id="KW-0808">Transferase</keyword>
<evidence type="ECO:0000256" key="1">
    <source>
        <dbReference type="ARBA" id="ARBA00000085"/>
    </source>
</evidence>
<evidence type="ECO:0000256" key="11">
    <source>
        <dbReference type="ARBA" id="ARBA00023012"/>
    </source>
</evidence>
<dbReference type="Pfam" id="PF00512">
    <property type="entry name" value="HisKA"/>
    <property type="match status" value="1"/>
</dbReference>
<dbReference type="Gene3D" id="3.30.450.20">
    <property type="entry name" value="PAS domain"/>
    <property type="match status" value="2"/>
</dbReference>
<dbReference type="SUPFAM" id="SSF55874">
    <property type="entry name" value="ATPase domain of HSP90 chaperone/DNA topoisomerase II/histidine kinase"/>
    <property type="match status" value="1"/>
</dbReference>
<dbReference type="GO" id="GO:0006355">
    <property type="term" value="P:regulation of DNA-templated transcription"/>
    <property type="evidence" value="ECO:0007669"/>
    <property type="project" value="InterPro"/>
</dbReference>
<dbReference type="Proteomes" id="UP000539372">
    <property type="component" value="Unassembled WGS sequence"/>
</dbReference>
<feature type="domain" description="PAC" evidence="18">
    <location>
        <begin position="457"/>
        <end position="511"/>
    </location>
</feature>
<dbReference type="SUPFAM" id="SSF47384">
    <property type="entry name" value="Homodimeric domain of signal transducing histidine kinase"/>
    <property type="match status" value="1"/>
</dbReference>
<dbReference type="InterPro" id="IPR001610">
    <property type="entry name" value="PAC"/>
</dbReference>
<comment type="function">
    <text evidence="13">Putative oxygen sensor; modulates the activity of FixJ, a transcriptional activator of nitrogen fixation fixK gene. FixL probably acts as a kinase that phosphorylates FixJ.</text>
</comment>
<dbReference type="PROSITE" id="PS50109">
    <property type="entry name" value="HIS_KIN"/>
    <property type="match status" value="1"/>
</dbReference>
<feature type="domain" description="PAS" evidence="17">
    <location>
        <begin position="512"/>
        <end position="565"/>
    </location>
</feature>
<dbReference type="PRINTS" id="PR00344">
    <property type="entry name" value="BCTRLSENSOR"/>
</dbReference>
<evidence type="ECO:0000256" key="2">
    <source>
        <dbReference type="ARBA" id="ARBA00004370"/>
    </source>
</evidence>
<evidence type="ECO:0000256" key="9">
    <source>
        <dbReference type="ARBA" id="ARBA00022840"/>
    </source>
</evidence>
<dbReference type="Gene3D" id="3.30.565.10">
    <property type="entry name" value="Histidine kinase-like ATPase, C-terminal domain"/>
    <property type="match status" value="1"/>
</dbReference>
<comment type="caution">
    <text evidence="20">The sequence shown here is derived from an EMBL/GenBank/DDBJ whole genome shotgun (WGS) entry which is preliminary data.</text>
</comment>
<evidence type="ECO:0000256" key="10">
    <source>
        <dbReference type="ARBA" id="ARBA00022989"/>
    </source>
</evidence>
<dbReference type="SMART" id="SM00387">
    <property type="entry name" value="HATPase_c"/>
    <property type="match status" value="1"/>
</dbReference>
<evidence type="ECO:0000256" key="7">
    <source>
        <dbReference type="ARBA" id="ARBA00022741"/>
    </source>
</evidence>
<dbReference type="InterPro" id="IPR006189">
    <property type="entry name" value="CHASE_dom"/>
</dbReference>
<dbReference type="SUPFAM" id="SSF55785">
    <property type="entry name" value="PYP-like sensor domain (PAS domain)"/>
    <property type="match status" value="2"/>
</dbReference>
<dbReference type="SMART" id="SM00388">
    <property type="entry name" value="HisKA"/>
    <property type="match status" value="1"/>
</dbReference>
<keyword evidence="6 15" id="KW-0812">Transmembrane</keyword>
<dbReference type="Gene3D" id="1.10.287.130">
    <property type="match status" value="1"/>
</dbReference>
<evidence type="ECO:0000256" key="13">
    <source>
        <dbReference type="ARBA" id="ARBA00059827"/>
    </source>
</evidence>
<comment type="catalytic activity">
    <reaction evidence="1">
        <text>ATP + protein L-histidine = ADP + protein N-phospho-L-histidine.</text>
        <dbReference type="EC" id="2.7.13.3"/>
    </reaction>
</comment>
<keyword evidence="12 15" id="KW-0472">Membrane</keyword>
<feature type="domain" description="PAS" evidence="17">
    <location>
        <begin position="386"/>
        <end position="449"/>
    </location>
</feature>
<dbReference type="FunFam" id="3.30.450.20:FF:000060">
    <property type="entry name" value="Sensor protein FixL"/>
    <property type="match status" value="1"/>
</dbReference>
<dbReference type="InterPro" id="IPR005467">
    <property type="entry name" value="His_kinase_dom"/>
</dbReference>
<evidence type="ECO:0000256" key="8">
    <source>
        <dbReference type="ARBA" id="ARBA00022777"/>
    </source>
</evidence>
<organism evidence="20 21">
    <name type="scientific">Pacificispira spongiicola</name>
    <dbReference type="NCBI Taxonomy" id="2729598"/>
    <lineage>
        <taxon>Bacteria</taxon>
        <taxon>Pseudomonadati</taxon>
        <taxon>Pseudomonadota</taxon>
        <taxon>Alphaproteobacteria</taxon>
        <taxon>Rhodospirillales</taxon>
        <taxon>Rhodospirillaceae</taxon>
        <taxon>Pacificispira</taxon>
    </lineage>
</organism>
<dbReference type="CDD" id="cd00082">
    <property type="entry name" value="HisKA"/>
    <property type="match status" value="1"/>
</dbReference>
<dbReference type="InterPro" id="IPR000014">
    <property type="entry name" value="PAS"/>
</dbReference>
<evidence type="ECO:0000256" key="15">
    <source>
        <dbReference type="SAM" id="Phobius"/>
    </source>
</evidence>
<evidence type="ECO:0000313" key="20">
    <source>
        <dbReference type="EMBL" id="NMM46270.1"/>
    </source>
</evidence>
<dbReference type="FunFam" id="3.30.565.10:FF:000006">
    <property type="entry name" value="Sensor histidine kinase WalK"/>
    <property type="match status" value="1"/>
</dbReference>
<evidence type="ECO:0000256" key="6">
    <source>
        <dbReference type="ARBA" id="ARBA00022692"/>
    </source>
</evidence>
<dbReference type="SMART" id="SM00086">
    <property type="entry name" value="PAC"/>
    <property type="match status" value="2"/>
</dbReference>
<sequence length="878" mass="97526">MTDVSLLTGRPRTWWSTDTLLRWGHGPATAWIILICSLVLTFAAWQISTHFVEQRARDRFEYAAGEVKDKILQRMIEYEAVLRGGAGHFASSTDVTRTEWRSYVHALKIEDYYPGIQGLGFARMVDAAARREYEARISAEGFPDFTIKPDGFRDVYSAVEFLEPFDWRNQRAFGYDMYSEPVRRDAMIRARDTGLPALSGKVTLVQETAEDVQAGFLVYLPVYRPGTVLETVEDRRNALVGFVYSPFRMNDLMHGILGAGLPGISFRIFDGLSQDETALLFHSADTKPLAAVTEQGEVREPGHIRDGGADSVSSAFQFLSSIKVGGHDWTLDVYANRSFVDRRDERQPLFVAVAGGVIDLLLFIVIYLLWRRREWAERKADEMTGDLKVFSHAIDQSPVSVIIADTARTIVYVNPQFTASSGYAADDVIGRKADFLLLDDEHPTDAKKIWASVEAGHRWAGDLMHRHKTGEAYWESVSISPVYSDEGRVSHFLAISQDITERRKLNEALSDNARRFYAAFENIATGAIVTNDAGKIEVFNRAAERIFGYKADDVVGENVSMLMPDAYATEHDGQMARYRETGRKRIVGIGRDVHGRRKNGEIFPMHLGVGEIQIGDQRSYIGSVTDLTEIVEARNTIQKALEAANAANRAKSEFLASMSHELRTPLNAIIGFSEMMGQQFFGPLPPQYVSYSDNINASGKHLLSLVNDLLEISRIEAGKIALVWEETHVDSVIKQCVALTEQACSIKSQTLNVQMDDPLPTLQADRRALKQVLLNLITNAQKYTGEGGHIDVSAHVRGDSMEIAVTDDGIGIAEKDLPHVTEFFEQGNSDPYISAKGWGLGLAISKSLIVLHGGEIKIDSTLGEGTTVTVSIPLTQSD</sequence>
<dbReference type="InterPro" id="IPR013767">
    <property type="entry name" value="PAS_fold"/>
</dbReference>
<dbReference type="CDD" id="cd00130">
    <property type="entry name" value="PAS"/>
    <property type="match status" value="2"/>
</dbReference>
<evidence type="ECO:0000256" key="5">
    <source>
        <dbReference type="ARBA" id="ARBA00022679"/>
    </source>
</evidence>
<evidence type="ECO:0000256" key="3">
    <source>
        <dbReference type="ARBA" id="ARBA00012438"/>
    </source>
</evidence>
<evidence type="ECO:0000256" key="14">
    <source>
        <dbReference type="ARBA" id="ARBA00070616"/>
    </source>
</evidence>
<dbReference type="GO" id="GO:0005886">
    <property type="term" value="C:plasma membrane"/>
    <property type="evidence" value="ECO:0007669"/>
    <property type="project" value="TreeGrafter"/>
</dbReference>
<dbReference type="GO" id="GO:0000155">
    <property type="term" value="F:phosphorelay sensor kinase activity"/>
    <property type="evidence" value="ECO:0007669"/>
    <property type="project" value="InterPro"/>
</dbReference>
<dbReference type="RefSeq" id="WP_169626635.1">
    <property type="nucleotide sequence ID" value="NZ_JABBNT010000005.1"/>
</dbReference>
<protein>
    <recommendedName>
        <fullName evidence="14">Sensor protein FixL</fullName>
        <ecNumber evidence="3">2.7.13.3</ecNumber>
    </recommendedName>
</protein>
<dbReference type="Gene3D" id="3.30.450.350">
    <property type="entry name" value="CHASE domain"/>
    <property type="match status" value="1"/>
</dbReference>
<accession>A0A7Y0E2X9</accession>
<evidence type="ECO:0000259" key="17">
    <source>
        <dbReference type="PROSITE" id="PS50112"/>
    </source>
</evidence>
<dbReference type="PANTHER" id="PTHR43047">
    <property type="entry name" value="TWO-COMPONENT HISTIDINE PROTEIN KINASE"/>
    <property type="match status" value="1"/>
</dbReference>
<dbReference type="InterPro" id="IPR036890">
    <property type="entry name" value="HATPase_C_sf"/>
</dbReference>
<dbReference type="SMART" id="SM00091">
    <property type="entry name" value="PAS"/>
    <property type="match status" value="2"/>
</dbReference>
<proteinExistence type="predicted"/>
<name>A0A7Y0E2X9_9PROT</name>
<feature type="domain" description="Histidine kinase" evidence="16">
    <location>
        <begin position="657"/>
        <end position="876"/>
    </location>
</feature>
<dbReference type="Pfam" id="PF13426">
    <property type="entry name" value="PAS_9"/>
    <property type="match status" value="1"/>
</dbReference>
<dbReference type="PANTHER" id="PTHR43047:SF72">
    <property type="entry name" value="OSMOSENSING HISTIDINE PROTEIN KINASE SLN1"/>
    <property type="match status" value="1"/>
</dbReference>
<dbReference type="InterPro" id="IPR003594">
    <property type="entry name" value="HATPase_dom"/>
</dbReference>
<dbReference type="InterPro" id="IPR000700">
    <property type="entry name" value="PAS-assoc_C"/>
</dbReference>
<dbReference type="Pfam" id="PF00989">
    <property type="entry name" value="PAS"/>
    <property type="match status" value="1"/>
</dbReference>
<evidence type="ECO:0000313" key="21">
    <source>
        <dbReference type="Proteomes" id="UP000539372"/>
    </source>
</evidence>
<evidence type="ECO:0000259" key="19">
    <source>
        <dbReference type="PROSITE" id="PS50839"/>
    </source>
</evidence>
<dbReference type="InterPro" id="IPR042240">
    <property type="entry name" value="CHASE_sf"/>
</dbReference>
<dbReference type="GO" id="GO:0005524">
    <property type="term" value="F:ATP binding"/>
    <property type="evidence" value="ECO:0007669"/>
    <property type="project" value="UniProtKB-KW"/>
</dbReference>
<keyword evidence="7" id="KW-0547">Nucleotide-binding</keyword>
<keyword evidence="10 15" id="KW-1133">Transmembrane helix</keyword>
<dbReference type="AlphaFoldDB" id="A0A7Y0E2X9"/>
<dbReference type="EC" id="2.7.13.3" evidence="3"/>
<dbReference type="InterPro" id="IPR004358">
    <property type="entry name" value="Sig_transdc_His_kin-like_C"/>
</dbReference>
<dbReference type="InterPro" id="IPR036097">
    <property type="entry name" value="HisK_dim/P_sf"/>
</dbReference>
<dbReference type="PROSITE" id="PS50112">
    <property type="entry name" value="PAS"/>
    <property type="match status" value="2"/>
</dbReference>
<dbReference type="EMBL" id="JABBNT010000005">
    <property type="protein sequence ID" value="NMM46270.1"/>
    <property type="molecule type" value="Genomic_DNA"/>
</dbReference>
<dbReference type="NCBIfam" id="TIGR00229">
    <property type="entry name" value="sensory_box"/>
    <property type="match status" value="2"/>
</dbReference>
<dbReference type="PROSITE" id="PS50839">
    <property type="entry name" value="CHASE"/>
    <property type="match status" value="1"/>
</dbReference>
<evidence type="ECO:0000256" key="4">
    <source>
        <dbReference type="ARBA" id="ARBA00022553"/>
    </source>
</evidence>
<evidence type="ECO:0000259" key="16">
    <source>
        <dbReference type="PROSITE" id="PS50109"/>
    </source>
</evidence>
<feature type="transmembrane region" description="Helical" evidence="15">
    <location>
        <begin position="28"/>
        <end position="47"/>
    </location>
</feature>
<keyword evidence="9" id="KW-0067">ATP-binding</keyword>
<dbReference type="InterPro" id="IPR003661">
    <property type="entry name" value="HisK_dim/P_dom"/>
</dbReference>
<evidence type="ECO:0000256" key="12">
    <source>
        <dbReference type="ARBA" id="ARBA00023136"/>
    </source>
</evidence>
<keyword evidence="8" id="KW-0418">Kinase</keyword>
<dbReference type="FunFam" id="1.10.287.130:FF:000038">
    <property type="entry name" value="Sensory transduction histidine kinase"/>
    <property type="match status" value="1"/>
</dbReference>